<dbReference type="RefSeq" id="WP_317047193.1">
    <property type="nucleotide sequence ID" value="NZ_FPKW01000004.1"/>
</dbReference>
<sequence length="107" mass="11841">MIKIASILTDIQYGENDPSISVLINTLHAKEIRIVFKKSQEMIAHKAAYPIVVTVIDGSIDFGVDSERFTLDKGMIIALEANMLHDLKATKDSIVLLSMNKSVTSQH</sequence>
<dbReference type="InterPro" id="IPR014710">
    <property type="entry name" value="RmlC-like_jellyroll"/>
</dbReference>
<name>A0A1K2IKU5_9FLAO</name>
<evidence type="ECO:0000313" key="1">
    <source>
        <dbReference type="EMBL" id="SFZ93052.1"/>
    </source>
</evidence>
<evidence type="ECO:0000313" key="2">
    <source>
        <dbReference type="Proteomes" id="UP000182034"/>
    </source>
</evidence>
<dbReference type="AlphaFoldDB" id="A0A1K2IKU5"/>
<reference evidence="2" key="1">
    <citation type="submission" date="2016-10" db="EMBL/GenBank/DDBJ databases">
        <authorList>
            <person name="Varghese N."/>
            <person name="Submissions S."/>
        </authorList>
    </citation>
    <scope>NUCLEOTIDE SEQUENCE [LARGE SCALE GENOMIC DNA]</scope>
    <source>
        <strain evidence="2">SUR2</strain>
    </source>
</reference>
<dbReference type="SUPFAM" id="SSF51182">
    <property type="entry name" value="RmlC-like cupins"/>
    <property type="match status" value="1"/>
</dbReference>
<dbReference type="Proteomes" id="UP000182034">
    <property type="component" value="Unassembled WGS sequence"/>
</dbReference>
<dbReference type="EMBL" id="FPKW01000004">
    <property type="protein sequence ID" value="SFZ93052.1"/>
    <property type="molecule type" value="Genomic_DNA"/>
</dbReference>
<dbReference type="STRING" id="1612149.SAMN05216324_104104"/>
<evidence type="ECO:0008006" key="3">
    <source>
        <dbReference type="Google" id="ProtNLM"/>
    </source>
</evidence>
<dbReference type="Gene3D" id="2.60.120.10">
    <property type="entry name" value="Jelly Rolls"/>
    <property type="match status" value="1"/>
</dbReference>
<protein>
    <recommendedName>
        <fullName evidence="3">Cupin domain-containing protein</fullName>
    </recommendedName>
</protein>
<dbReference type="InterPro" id="IPR011051">
    <property type="entry name" value="RmlC_Cupin_sf"/>
</dbReference>
<dbReference type="PANTHER" id="PTHR37694:SF1">
    <property type="entry name" value="SLR8022 PROTEIN"/>
    <property type="match status" value="1"/>
</dbReference>
<gene>
    <name evidence="1" type="ORF">SAMN05216324_104104</name>
</gene>
<accession>A0A1K2IKU5</accession>
<proteinExistence type="predicted"/>
<dbReference type="PANTHER" id="PTHR37694">
    <property type="entry name" value="SLR8022 PROTEIN"/>
    <property type="match status" value="1"/>
</dbReference>
<organism evidence="1 2">
    <name type="scientific">Chryseobacterium limigenitum</name>
    <dbReference type="NCBI Taxonomy" id="1612149"/>
    <lineage>
        <taxon>Bacteria</taxon>
        <taxon>Pseudomonadati</taxon>
        <taxon>Bacteroidota</taxon>
        <taxon>Flavobacteriia</taxon>
        <taxon>Flavobacteriales</taxon>
        <taxon>Weeksellaceae</taxon>
        <taxon>Chryseobacterium group</taxon>
        <taxon>Chryseobacterium</taxon>
    </lineage>
</organism>
<keyword evidence="2" id="KW-1185">Reference proteome</keyword>